<dbReference type="InterPro" id="IPR036866">
    <property type="entry name" value="RibonucZ/Hydroxyglut_hydro"/>
</dbReference>
<keyword evidence="7" id="KW-1185">Reference proteome</keyword>
<dbReference type="SMART" id="SM00849">
    <property type="entry name" value="Lactamase_B"/>
    <property type="match status" value="1"/>
</dbReference>
<evidence type="ECO:0000313" key="6">
    <source>
        <dbReference type="EMBL" id="SNQ61342.1"/>
    </source>
</evidence>
<accession>A0A284VQ06</accession>
<gene>
    <name evidence="6" type="ORF">MNV_330010</name>
</gene>
<dbReference type="RefSeq" id="WP_096206042.1">
    <property type="nucleotide sequence ID" value="NZ_FZMP01000178.1"/>
</dbReference>
<keyword evidence="3" id="KW-0378">Hydrolase</keyword>
<evidence type="ECO:0000256" key="4">
    <source>
        <dbReference type="ARBA" id="ARBA00022833"/>
    </source>
</evidence>
<dbReference type="InterPro" id="IPR051453">
    <property type="entry name" value="MBL_Glyoxalase_II"/>
</dbReference>
<evidence type="ECO:0000256" key="2">
    <source>
        <dbReference type="ARBA" id="ARBA00022723"/>
    </source>
</evidence>
<dbReference type="InterPro" id="IPR001279">
    <property type="entry name" value="Metallo-B-lactamas"/>
</dbReference>
<evidence type="ECO:0000256" key="3">
    <source>
        <dbReference type="ARBA" id="ARBA00022801"/>
    </source>
</evidence>
<keyword evidence="2" id="KW-0479">Metal-binding</keyword>
<proteinExistence type="predicted"/>
<dbReference type="STRING" id="1392998.ANME2D_02260"/>
<dbReference type="CDD" id="cd06262">
    <property type="entry name" value="metallo-hydrolase-like_MBL-fold"/>
    <property type="match status" value="1"/>
</dbReference>
<dbReference type="GO" id="GO:0016787">
    <property type="term" value="F:hydrolase activity"/>
    <property type="evidence" value="ECO:0007669"/>
    <property type="project" value="UniProtKB-KW"/>
</dbReference>
<dbReference type="Gene3D" id="3.60.15.10">
    <property type="entry name" value="Ribonuclease Z/Hydroxyacylglutathione hydrolase-like"/>
    <property type="match status" value="1"/>
</dbReference>
<keyword evidence="4" id="KW-0862">Zinc</keyword>
<dbReference type="SUPFAM" id="SSF56281">
    <property type="entry name" value="Metallo-hydrolase/oxidoreductase"/>
    <property type="match status" value="1"/>
</dbReference>
<dbReference type="PANTHER" id="PTHR46233:SF3">
    <property type="entry name" value="HYDROXYACYLGLUTATHIONE HYDROLASE GLOC"/>
    <property type="match status" value="1"/>
</dbReference>
<evidence type="ECO:0000256" key="1">
    <source>
        <dbReference type="ARBA" id="ARBA00001947"/>
    </source>
</evidence>
<reference evidence="7" key="1">
    <citation type="submission" date="2017-06" db="EMBL/GenBank/DDBJ databases">
        <authorList>
            <person name="Cremers G."/>
        </authorList>
    </citation>
    <scope>NUCLEOTIDE SEQUENCE [LARGE SCALE GENOMIC DNA]</scope>
</reference>
<feature type="domain" description="Metallo-beta-lactamase" evidence="5">
    <location>
        <begin position="12"/>
        <end position="183"/>
    </location>
</feature>
<dbReference type="GO" id="GO:0046872">
    <property type="term" value="F:metal ion binding"/>
    <property type="evidence" value="ECO:0007669"/>
    <property type="project" value="UniProtKB-KW"/>
</dbReference>
<dbReference type="Proteomes" id="UP000218615">
    <property type="component" value="Unassembled WGS sequence"/>
</dbReference>
<name>A0A284VQ06_9EURY</name>
<dbReference type="OrthoDB" id="197151at2157"/>
<dbReference type="Pfam" id="PF00753">
    <property type="entry name" value="Lactamase_B"/>
    <property type="match status" value="1"/>
</dbReference>
<evidence type="ECO:0000259" key="5">
    <source>
        <dbReference type="SMART" id="SM00849"/>
    </source>
</evidence>
<organism evidence="6 7">
    <name type="scientific">Candidatus Methanoperedens nitratireducens</name>
    <dbReference type="NCBI Taxonomy" id="1392998"/>
    <lineage>
        <taxon>Archaea</taxon>
        <taxon>Methanobacteriati</taxon>
        <taxon>Methanobacteriota</taxon>
        <taxon>Stenosarchaea group</taxon>
        <taxon>Methanomicrobia</taxon>
        <taxon>Methanosarcinales</taxon>
        <taxon>ANME-2 cluster</taxon>
        <taxon>Candidatus Methanoperedentaceae</taxon>
        <taxon>Candidatus Methanoperedens</taxon>
    </lineage>
</organism>
<evidence type="ECO:0000313" key="7">
    <source>
        <dbReference type="Proteomes" id="UP000218615"/>
    </source>
</evidence>
<dbReference type="PANTHER" id="PTHR46233">
    <property type="entry name" value="HYDROXYACYLGLUTATHIONE HYDROLASE GLOC"/>
    <property type="match status" value="1"/>
</dbReference>
<comment type="cofactor">
    <cofactor evidence="1">
        <name>Zn(2+)</name>
        <dbReference type="ChEBI" id="CHEBI:29105"/>
    </cofactor>
</comment>
<dbReference type="EMBL" id="FZMP01000178">
    <property type="protein sequence ID" value="SNQ61342.1"/>
    <property type="molecule type" value="Genomic_DNA"/>
</dbReference>
<protein>
    <recommendedName>
        <fullName evidence="5">Metallo-beta-lactamase domain-containing protein</fullName>
    </recommendedName>
</protein>
<sequence>MQVIKLRTSLYDANAYLVDGHILIDVGMDARSVIAELGKYIKPEDLETIILTHCHYDHAGGAGDVAVAFGAKIAIHKDDAPLLGNASASASSMFGEKALSIVPDILLKGGEFFGELEVIHTPGHTPGGICLYSARSKVLFSGDTVFQDGSFGRTDLYGGSTQQLVRSIEKLSNLDVSTMYPGHGDIVKEDASEHVKLSLMMARQFSGT</sequence>
<dbReference type="AlphaFoldDB" id="A0A284VQ06"/>